<keyword evidence="2" id="KW-1185">Reference proteome</keyword>
<organism evidence="1 2">
    <name type="scientific">Streptomyces thermospinosisporus</name>
    <dbReference type="NCBI Taxonomy" id="161482"/>
    <lineage>
        <taxon>Bacteria</taxon>
        <taxon>Bacillati</taxon>
        <taxon>Actinomycetota</taxon>
        <taxon>Actinomycetes</taxon>
        <taxon>Kitasatosporales</taxon>
        <taxon>Streptomycetaceae</taxon>
        <taxon>Streptomyces</taxon>
    </lineage>
</organism>
<gene>
    <name evidence="1" type="ORF">GCM10009601_05010</name>
</gene>
<evidence type="ECO:0000313" key="2">
    <source>
        <dbReference type="Proteomes" id="UP001500973"/>
    </source>
</evidence>
<protein>
    <submittedName>
        <fullName evidence="1">Uncharacterized protein</fullName>
    </submittedName>
</protein>
<reference evidence="1 2" key="1">
    <citation type="journal article" date="2019" name="Int. J. Syst. Evol. Microbiol.">
        <title>The Global Catalogue of Microorganisms (GCM) 10K type strain sequencing project: providing services to taxonomists for standard genome sequencing and annotation.</title>
        <authorList>
            <consortium name="The Broad Institute Genomics Platform"/>
            <consortium name="The Broad Institute Genome Sequencing Center for Infectious Disease"/>
            <person name="Wu L."/>
            <person name="Ma J."/>
        </authorList>
    </citation>
    <scope>NUCLEOTIDE SEQUENCE [LARGE SCALE GENOMIC DNA]</scope>
    <source>
        <strain evidence="1 2">JCM 11756</strain>
    </source>
</reference>
<dbReference type="Proteomes" id="UP001500973">
    <property type="component" value="Unassembled WGS sequence"/>
</dbReference>
<name>A0ABN1YJ77_9ACTN</name>
<evidence type="ECO:0000313" key="1">
    <source>
        <dbReference type="EMBL" id="GAA1415399.1"/>
    </source>
</evidence>
<dbReference type="EMBL" id="BAAAIZ010000006">
    <property type="protein sequence ID" value="GAA1415399.1"/>
    <property type="molecule type" value="Genomic_DNA"/>
</dbReference>
<accession>A0ABN1YJ77</accession>
<comment type="caution">
    <text evidence="1">The sequence shown here is derived from an EMBL/GenBank/DDBJ whole genome shotgun (WGS) entry which is preliminary data.</text>
</comment>
<sequence length="61" mass="6272">MTTTWYTSAAATAAARRMAGNAVVGDPVCSLASVGGVDPRLVPHGGRVGIGEHGGYWCLIW</sequence>
<proteinExistence type="predicted"/>